<feature type="repeat" description="PPR" evidence="3">
    <location>
        <begin position="145"/>
        <end position="179"/>
    </location>
</feature>
<dbReference type="InterPro" id="IPR046960">
    <property type="entry name" value="PPR_At4g14850-like_plant"/>
</dbReference>
<name>A0A328CZQ7_9ASTE</name>
<dbReference type="FunFam" id="1.25.40.10:FF:000366">
    <property type="entry name" value="Pentatricopeptide (PPR) repeat-containing protein"/>
    <property type="match status" value="1"/>
</dbReference>
<sequence length="856" mass="96532">MLSQANGPIPARTLKRELTTRRMIRQILPTTRRQPWLSMLPKSFIFLRLLVRPFSSQVVPQLTQEPDAKRAMLQFSEFDSRAYSSKLQDCIKNSQFALGKSLHCHIIKRGVDLDLYGRNILLNLYLKSGSVSHAHQLFDEMGDRNMVSFVTLIQGYMRLGRCTEAVELFGRLHREGHELNPFVFTTILNVLVSMNWTEMAWSVQACIYKLGFHSNPFVSTALIDACSVSGLVKAAREIFNGVVCKDMVAWTGMVSCYAENDYFREAIELFSEMRMEGWRPNNFTFASVMKACLGLEAIDAGKSLHGYVLKTNYLVDPFVGISLLDLYTQAGDIKVARCMFEEIPKNDVIPWSFMIARYSQNDQCEEALNLFRQMSATSVVPNNFTFTSILQACATMGALDLGRQIHCHVTKVGHDSDVFVSNALMDVYAKCGVLENTVKLFMGSTDKNNVSWNTIIVGHVQMGDHEKAMNLFMNMLELQVQATEITYSSVLCACARLAALEPGMQVHALTTKTIYIQHVAVGNALIDMYAKCGNIKDARLVFDTLSVRDVVSWNVMVCAYSMHGSGIEALKIFEKMQSMDVKPNSLTFVGVLSACSNTGSLDLGQTYFSSMREQYGIEPCIEHYTCMVSLLGRLGHLDRAAKMIGEIPFEHSIMLWRALLGACVLHNNVELGRTAAERVLEMDPLDESTYVLLSNMYASAKRWGNVSFVRKNMKKKQIKKEPGLSWVENQGMVHYFSVGDVSHPDIKLIRSMLEWFNMKSKAGGYVPNLSSVLLAVEDDEKELLLWLHSERLALAYALIRTPPGSPIRIIKNLKICMDCHAAIKLISTLVHREIIIRDINRYHHFQDGMCSCGDYW</sequence>
<dbReference type="InterPro" id="IPR046848">
    <property type="entry name" value="E_motif"/>
</dbReference>
<dbReference type="FunFam" id="1.25.40.10:FF:000196">
    <property type="entry name" value="Pentatricopeptide repeat-containing protein At4g14850"/>
    <property type="match status" value="1"/>
</dbReference>
<feature type="repeat" description="PPR" evidence="3">
    <location>
        <begin position="347"/>
        <end position="381"/>
    </location>
</feature>
<keyword evidence="2" id="KW-0677">Repeat</keyword>
<keyword evidence="6" id="KW-1185">Reference proteome</keyword>
<dbReference type="GO" id="GO:0003723">
    <property type="term" value="F:RNA binding"/>
    <property type="evidence" value="ECO:0007669"/>
    <property type="project" value="InterPro"/>
</dbReference>
<dbReference type="FunFam" id="1.25.40.10:FF:000397">
    <property type="entry name" value="Pentatricopeptide repeat-containing protein At2g40720"/>
    <property type="match status" value="1"/>
</dbReference>
<evidence type="ECO:0000256" key="2">
    <source>
        <dbReference type="ARBA" id="ARBA00022737"/>
    </source>
</evidence>
<feature type="repeat" description="PPR" evidence="3">
    <location>
        <begin position="549"/>
        <end position="583"/>
    </location>
</feature>
<dbReference type="EMBL" id="NQVE01000209">
    <property type="protein sequence ID" value="RAL38676.1"/>
    <property type="molecule type" value="Genomic_DNA"/>
</dbReference>
<proteinExistence type="inferred from homology"/>
<evidence type="ECO:0000259" key="4">
    <source>
        <dbReference type="Pfam" id="PF14432"/>
    </source>
</evidence>
<dbReference type="GO" id="GO:0008270">
    <property type="term" value="F:zinc ion binding"/>
    <property type="evidence" value="ECO:0007669"/>
    <property type="project" value="InterPro"/>
</dbReference>
<dbReference type="FunFam" id="1.25.40.10:FF:000031">
    <property type="entry name" value="Pentatricopeptide repeat-containing protein mitochondrial"/>
    <property type="match status" value="1"/>
</dbReference>
<dbReference type="PANTHER" id="PTHR47926">
    <property type="entry name" value="PENTATRICOPEPTIDE REPEAT-CONTAINING PROTEIN"/>
    <property type="match status" value="1"/>
</dbReference>
<dbReference type="AlphaFoldDB" id="A0A328CZQ7"/>
<organism evidence="5 6">
    <name type="scientific">Cuscuta australis</name>
    <dbReference type="NCBI Taxonomy" id="267555"/>
    <lineage>
        <taxon>Eukaryota</taxon>
        <taxon>Viridiplantae</taxon>
        <taxon>Streptophyta</taxon>
        <taxon>Embryophyta</taxon>
        <taxon>Tracheophyta</taxon>
        <taxon>Spermatophyta</taxon>
        <taxon>Magnoliopsida</taxon>
        <taxon>eudicotyledons</taxon>
        <taxon>Gunneridae</taxon>
        <taxon>Pentapetalae</taxon>
        <taxon>asterids</taxon>
        <taxon>lamiids</taxon>
        <taxon>Solanales</taxon>
        <taxon>Convolvulaceae</taxon>
        <taxon>Cuscuteae</taxon>
        <taxon>Cuscuta</taxon>
        <taxon>Cuscuta subgen. Grammica</taxon>
        <taxon>Cuscuta sect. Cleistogrammica</taxon>
    </lineage>
</organism>
<feature type="repeat" description="PPR" evidence="3">
    <location>
        <begin position="448"/>
        <end position="482"/>
    </location>
</feature>
<protein>
    <recommendedName>
        <fullName evidence="4">DYW domain-containing protein</fullName>
    </recommendedName>
</protein>
<dbReference type="FunFam" id="1.25.40.10:FF:000471">
    <property type="entry name" value="Putative pentatricopeptide repeat-containing protein, mitochondrial"/>
    <property type="match status" value="1"/>
</dbReference>
<evidence type="ECO:0000256" key="1">
    <source>
        <dbReference type="ARBA" id="ARBA00006643"/>
    </source>
</evidence>
<dbReference type="NCBIfam" id="TIGR00756">
    <property type="entry name" value="PPR"/>
    <property type="match status" value="6"/>
</dbReference>
<dbReference type="FunFam" id="1.25.40.10:FF:000201">
    <property type="entry name" value="Pentatricopeptide repeat-containing protein mitochondrial"/>
    <property type="match status" value="1"/>
</dbReference>
<dbReference type="PROSITE" id="PS51375">
    <property type="entry name" value="PPR"/>
    <property type="match status" value="5"/>
</dbReference>
<accession>A0A328CZQ7</accession>
<dbReference type="InterPro" id="IPR002885">
    <property type="entry name" value="PPR_rpt"/>
</dbReference>
<dbReference type="Pfam" id="PF20431">
    <property type="entry name" value="E_motif"/>
    <property type="match status" value="1"/>
</dbReference>
<dbReference type="Pfam" id="PF01535">
    <property type="entry name" value="PPR"/>
    <property type="match status" value="5"/>
</dbReference>
<evidence type="ECO:0000313" key="5">
    <source>
        <dbReference type="EMBL" id="RAL38676.1"/>
    </source>
</evidence>
<reference evidence="5 6" key="1">
    <citation type="submission" date="2018-06" db="EMBL/GenBank/DDBJ databases">
        <title>The Genome of Cuscuta australis (Dodder) Provides Insight into the Evolution of Plant Parasitism.</title>
        <authorList>
            <person name="Liu H."/>
        </authorList>
    </citation>
    <scope>NUCLEOTIDE SEQUENCE [LARGE SCALE GENOMIC DNA]</scope>
    <source>
        <strain evidence="6">cv. Yunnan</strain>
        <tissue evidence="5">Vines</tissue>
    </source>
</reference>
<dbReference type="GO" id="GO:0009451">
    <property type="term" value="P:RNA modification"/>
    <property type="evidence" value="ECO:0007669"/>
    <property type="project" value="InterPro"/>
</dbReference>
<evidence type="ECO:0000313" key="6">
    <source>
        <dbReference type="Proteomes" id="UP000249390"/>
    </source>
</evidence>
<evidence type="ECO:0000256" key="3">
    <source>
        <dbReference type="PROSITE-ProRule" id="PRU00708"/>
    </source>
</evidence>
<dbReference type="InterPro" id="IPR011990">
    <property type="entry name" value="TPR-like_helical_dom_sf"/>
</dbReference>
<dbReference type="InterPro" id="IPR032867">
    <property type="entry name" value="DYW_dom"/>
</dbReference>
<comment type="caution">
    <text evidence="5">The sequence shown here is derived from an EMBL/GenBank/DDBJ whole genome shotgun (WGS) entry which is preliminary data.</text>
</comment>
<gene>
    <name evidence="5" type="ORF">DM860_002654</name>
</gene>
<dbReference type="Pfam" id="PF14432">
    <property type="entry name" value="DYW_deaminase"/>
    <property type="match status" value="1"/>
</dbReference>
<feature type="repeat" description="PPR" evidence="3">
    <location>
        <begin position="246"/>
        <end position="280"/>
    </location>
</feature>
<dbReference type="Proteomes" id="UP000249390">
    <property type="component" value="Unassembled WGS sequence"/>
</dbReference>
<dbReference type="SUPFAM" id="SSF48452">
    <property type="entry name" value="TPR-like"/>
    <property type="match status" value="1"/>
</dbReference>
<dbReference type="Pfam" id="PF13041">
    <property type="entry name" value="PPR_2"/>
    <property type="match status" value="4"/>
</dbReference>
<feature type="domain" description="DYW" evidence="4">
    <location>
        <begin position="764"/>
        <end position="856"/>
    </location>
</feature>
<dbReference type="Gene3D" id="1.25.40.10">
    <property type="entry name" value="Tetratricopeptide repeat domain"/>
    <property type="match status" value="5"/>
</dbReference>
<comment type="similarity">
    <text evidence="1">Belongs to the PPR family. PCMP-H subfamily.</text>
</comment>
<dbReference type="PANTHER" id="PTHR47926:SF520">
    <property type="entry name" value="DYW DOMAIN-CONTAINING PROTEIN"/>
    <property type="match status" value="1"/>
</dbReference>